<name>A0AAE8XBZ7_9CAUD</name>
<proteinExistence type="predicted"/>
<evidence type="ECO:0000313" key="1">
    <source>
        <dbReference type="EMBL" id="UAT28841.1"/>
    </source>
</evidence>
<reference evidence="1" key="1">
    <citation type="submission" date="2021-08" db="EMBL/GenBank/DDBJ databases">
        <authorList>
            <person name="Lu L."/>
            <person name="Huang X."/>
            <person name="Zhang R."/>
            <person name="Jiao N."/>
        </authorList>
    </citation>
    <scope>NUCLEOTIDE SEQUENCE</scope>
</reference>
<dbReference type="Proteomes" id="UP000828212">
    <property type="component" value="Segment"/>
</dbReference>
<dbReference type="EMBL" id="MZ773648">
    <property type="protein sequence ID" value="UAT28841.1"/>
    <property type="molecule type" value="Genomic_DNA"/>
</dbReference>
<organism evidence="1 2">
    <name type="scientific">Dinoroseobacter phage vB_DshP-R7L</name>
    <dbReference type="NCBI Taxonomy" id="2873349"/>
    <lineage>
        <taxon>Viruses</taxon>
        <taxon>Duplodnaviria</taxon>
        <taxon>Heunggongvirae</taxon>
        <taxon>Uroviricota</taxon>
        <taxon>Caudoviricetes</taxon>
        <taxon>Schitoviridae</taxon>
        <taxon>Rhodovirinae</taxon>
        <taxon>Gonggongvirus</taxon>
        <taxon>Gonggongvirus R7l</taxon>
    </lineage>
</organism>
<keyword evidence="2" id="KW-1185">Reference proteome</keyword>
<sequence length="327" mass="36529">MPNILFASNSVSHFPGSVIGAPAWSFDSNRVPYSLEVIPGMKVSSPLLEQPAVGTEWWYHFRAGSEDFHVNNNEQFFELTTADGLSIYRIAFHDRPTTEGFHFYLEADGSSYFDTRQNVPWGNNQLRTFDIQYIFTGVNLQVRCYCNELLLHTFDVPVASYYTPARMLLGGFIGTNSETVGKSYYSEIIYADGDTRNARLDLLRPVAVGVYGNWNGPVLSLSDDDPTTGMTTTLPDQNQSTILTPYTGANNISNIVQVTTTVRGINAPTNLRHLIRMSGVDYLSTDTYSIPFEKEYQITDWAENPATSLPWAATDLTAIEFGFRSLA</sequence>
<protein>
    <submittedName>
        <fullName evidence="1">Uncharacterized protein</fullName>
    </submittedName>
</protein>
<accession>A0AAE8XBZ7</accession>
<gene>
    <name evidence="1" type="ORF">R7L_gp2</name>
</gene>
<evidence type="ECO:0000313" key="2">
    <source>
        <dbReference type="Proteomes" id="UP000828212"/>
    </source>
</evidence>